<protein>
    <submittedName>
        <fullName evidence="2">Uncharacterized protein</fullName>
    </submittedName>
</protein>
<name>A0A8J6ED17_ELECQ</name>
<dbReference type="AlphaFoldDB" id="A0A8J6ED17"/>
<reference evidence="2" key="1">
    <citation type="thesis" date="2020" institute="ProQuest LLC" country="789 East Eisenhower Parkway, Ann Arbor, MI, USA">
        <title>Comparative Genomics and Chromosome Evolution.</title>
        <authorList>
            <person name="Mudd A.B."/>
        </authorList>
    </citation>
    <scope>NUCLEOTIDE SEQUENCE</scope>
    <source>
        <strain evidence="2">HN-11 Male</strain>
        <tissue evidence="2">Kidney and liver</tissue>
    </source>
</reference>
<evidence type="ECO:0000313" key="3">
    <source>
        <dbReference type="Proteomes" id="UP000770717"/>
    </source>
</evidence>
<dbReference type="OrthoDB" id="10529420at2759"/>
<organism evidence="2 3">
    <name type="scientific">Eleutherodactylus coqui</name>
    <name type="common">Puerto Rican coqui</name>
    <dbReference type="NCBI Taxonomy" id="57060"/>
    <lineage>
        <taxon>Eukaryota</taxon>
        <taxon>Metazoa</taxon>
        <taxon>Chordata</taxon>
        <taxon>Craniata</taxon>
        <taxon>Vertebrata</taxon>
        <taxon>Euteleostomi</taxon>
        <taxon>Amphibia</taxon>
        <taxon>Batrachia</taxon>
        <taxon>Anura</taxon>
        <taxon>Neobatrachia</taxon>
        <taxon>Hyloidea</taxon>
        <taxon>Eleutherodactylidae</taxon>
        <taxon>Eleutherodactylinae</taxon>
        <taxon>Eleutherodactylus</taxon>
        <taxon>Eleutherodactylus</taxon>
    </lineage>
</organism>
<feature type="compositionally biased region" description="Basic and acidic residues" evidence="1">
    <location>
        <begin position="68"/>
        <end position="84"/>
    </location>
</feature>
<keyword evidence="3" id="KW-1185">Reference proteome</keyword>
<comment type="caution">
    <text evidence="2">The sequence shown here is derived from an EMBL/GenBank/DDBJ whole genome shotgun (WGS) entry which is preliminary data.</text>
</comment>
<gene>
    <name evidence="2" type="ORF">GDO78_015980</name>
</gene>
<sequence>MIFFFSHRGTCSTTTFISRFTPKDGRDGDERKDIRRHLGDHLPADRRGVHSHEKDSDSHHPSSFPDPEASRTHQQDDGAADRRGSYKVSGCGRLFLHGGVGVYTGPAGCVRGRHAGGTPARGVTRI</sequence>
<evidence type="ECO:0000313" key="2">
    <source>
        <dbReference type="EMBL" id="KAG9466853.1"/>
    </source>
</evidence>
<feature type="compositionally biased region" description="Basic and acidic residues" evidence="1">
    <location>
        <begin position="21"/>
        <end position="60"/>
    </location>
</feature>
<evidence type="ECO:0000256" key="1">
    <source>
        <dbReference type="SAM" id="MobiDB-lite"/>
    </source>
</evidence>
<accession>A0A8J6ED17</accession>
<dbReference type="Proteomes" id="UP000770717">
    <property type="component" value="Unassembled WGS sequence"/>
</dbReference>
<proteinExistence type="predicted"/>
<feature type="region of interest" description="Disordered" evidence="1">
    <location>
        <begin position="21"/>
        <end position="84"/>
    </location>
</feature>
<dbReference type="EMBL" id="WNTK01001778">
    <property type="protein sequence ID" value="KAG9466853.1"/>
    <property type="molecule type" value="Genomic_DNA"/>
</dbReference>